<protein>
    <submittedName>
        <fullName evidence="1">Uncharacterized protein</fullName>
    </submittedName>
</protein>
<accession>J9E2K9</accession>
<dbReference type="EMBL" id="ADBV01009022">
    <property type="protein sequence ID" value="EJW76476.1"/>
    <property type="molecule type" value="Genomic_DNA"/>
</dbReference>
<sequence>MWLRKHCFLLSLTTISPENLRLSYPFLGMSSSSLVLSRCYGWEDCKEQRGTAKDRRTIKRRNTVGRLKRLSSGMSSVQHLSTSILPKNCADGDKEKKMTLLAFS</sequence>
<dbReference type="Proteomes" id="UP000004810">
    <property type="component" value="Unassembled WGS sequence"/>
</dbReference>
<reference evidence="2" key="1">
    <citation type="submission" date="2012-08" db="EMBL/GenBank/DDBJ databases">
        <title>The Genome Sequence of Wuchereria bancrofti.</title>
        <authorList>
            <person name="Nutman T.B."/>
            <person name="Fink D.L."/>
            <person name="Russ C."/>
            <person name="Young S."/>
            <person name="Zeng Q."/>
            <person name="Koehrsen M."/>
            <person name="Alvarado L."/>
            <person name="Berlin A."/>
            <person name="Chapman S.B."/>
            <person name="Chen Z."/>
            <person name="Freedman E."/>
            <person name="Gellesch M."/>
            <person name="Goldberg J."/>
            <person name="Griggs A."/>
            <person name="Gujja S."/>
            <person name="Heilman E.R."/>
            <person name="Heiman D."/>
            <person name="Hepburn T."/>
            <person name="Howarth C."/>
            <person name="Jen D."/>
            <person name="Larson L."/>
            <person name="Lewis B."/>
            <person name="Mehta T."/>
            <person name="Park D."/>
            <person name="Pearson M."/>
            <person name="Roberts A."/>
            <person name="Saif S."/>
            <person name="Shea T."/>
            <person name="Shenoy N."/>
            <person name="Sisk P."/>
            <person name="Stolte C."/>
            <person name="Sykes S."/>
            <person name="Walk T."/>
            <person name="White J."/>
            <person name="Yandava C."/>
            <person name="Haas B."/>
            <person name="Henn M.R."/>
            <person name="Nusbaum C."/>
            <person name="Birren B."/>
        </authorList>
    </citation>
    <scope>NUCLEOTIDE SEQUENCE [LARGE SCALE GENOMIC DNA]</scope>
    <source>
        <strain evidence="2">NA</strain>
    </source>
</reference>
<name>J9E2K9_WUCBA</name>
<proteinExistence type="predicted"/>
<gene>
    <name evidence="1" type="ORF">WUBG_12615</name>
</gene>
<evidence type="ECO:0000313" key="1">
    <source>
        <dbReference type="EMBL" id="EJW76476.1"/>
    </source>
</evidence>
<organism evidence="1 2">
    <name type="scientific">Wuchereria bancrofti</name>
    <dbReference type="NCBI Taxonomy" id="6293"/>
    <lineage>
        <taxon>Eukaryota</taxon>
        <taxon>Metazoa</taxon>
        <taxon>Ecdysozoa</taxon>
        <taxon>Nematoda</taxon>
        <taxon>Chromadorea</taxon>
        <taxon>Rhabditida</taxon>
        <taxon>Spirurina</taxon>
        <taxon>Spiruromorpha</taxon>
        <taxon>Filarioidea</taxon>
        <taxon>Onchocercidae</taxon>
        <taxon>Wuchereria</taxon>
    </lineage>
</organism>
<evidence type="ECO:0000313" key="2">
    <source>
        <dbReference type="Proteomes" id="UP000004810"/>
    </source>
</evidence>
<dbReference type="AlphaFoldDB" id="J9E2K9"/>
<comment type="caution">
    <text evidence="1">The sequence shown here is derived from an EMBL/GenBank/DDBJ whole genome shotgun (WGS) entry which is preliminary data.</text>
</comment>